<reference evidence="3" key="1">
    <citation type="journal article" date="2015" name="Nature">
        <title>Complex archaea that bridge the gap between prokaryotes and eukaryotes.</title>
        <authorList>
            <person name="Spang A."/>
            <person name="Saw J.H."/>
            <person name="Jorgensen S.L."/>
            <person name="Zaremba-Niedzwiedzka K."/>
            <person name="Martijn J."/>
            <person name="Lind A.E."/>
            <person name="van Eijk R."/>
            <person name="Schleper C."/>
            <person name="Guy L."/>
            <person name="Ettema T.J."/>
        </authorList>
    </citation>
    <scope>NUCLEOTIDE SEQUENCE</scope>
</reference>
<keyword evidence="2" id="KW-0808">Transferase</keyword>
<sequence length="223" mass="25903">MLNKIILDLCGGTGGWSKPFKEDGYDVRVITLPDFDVTKYGVVNEGRDIYFLSKKQDLIPIEEVYGILAAPPCNEFSIAKDHKLTRDLQKGLKVVNACRDIIKLCKPQFYAIENPVGHLRKFLGKPNYTFQPWWFGDPWTKRTDVWGKFNNPTRIYEEWETVPKIKELYIRPGRTKPSIAFLHKSAKRYIPSFKCFKAETDAAFRAITPQGFAKWFFEANTFY</sequence>
<dbReference type="InterPro" id="IPR001525">
    <property type="entry name" value="C5_MeTfrase"/>
</dbReference>
<dbReference type="Gene3D" id="3.40.50.150">
    <property type="entry name" value="Vaccinia Virus protein VP39"/>
    <property type="match status" value="1"/>
</dbReference>
<evidence type="ECO:0000256" key="2">
    <source>
        <dbReference type="ARBA" id="ARBA00022679"/>
    </source>
</evidence>
<dbReference type="SUPFAM" id="SSF53335">
    <property type="entry name" value="S-adenosyl-L-methionine-dependent methyltransferases"/>
    <property type="match status" value="1"/>
</dbReference>
<name>A0A0F9RWY3_9ZZZZ</name>
<protein>
    <recommendedName>
        <fullName evidence="4">DNA (cytosine-5-)-methyltransferase</fullName>
    </recommendedName>
</protein>
<evidence type="ECO:0000313" key="3">
    <source>
        <dbReference type="EMBL" id="KKN29441.1"/>
    </source>
</evidence>
<accession>A0A0F9RWY3</accession>
<evidence type="ECO:0000256" key="1">
    <source>
        <dbReference type="ARBA" id="ARBA00022603"/>
    </source>
</evidence>
<organism evidence="3">
    <name type="scientific">marine sediment metagenome</name>
    <dbReference type="NCBI Taxonomy" id="412755"/>
    <lineage>
        <taxon>unclassified sequences</taxon>
        <taxon>metagenomes</taxon>
        <taxon>ecological metagenomes</taxon>
    </lineage>
</organism>
<dbReference type="AlphaFoldDB" id="A0A0F9RWY3"/>
<dbReference type="EMBL" id="LAZR01002488">
    <property type="protein sequence ID" value="KKN29441.1"/>
    <property type="molecule type" value="Genomic_DNA"/>
</dbReference>
<dbReference type="GO" id="GO:0008168">
    <property type="term" value="F:methyltransferase activity"/>
    <property type="evidence" value="ECO:0007669"/>
    <property type="project" value="UniProtKB-KW"/>
</dbReference>
<dbReference type="InterPro" id="IPR029063">
    <property type="entry name" value="SAM-dependent_MTases_sf"/>
</dbReference>
<keyword evidence="1" id="KW-0489">Methyltransferase</keyword>
<dbReference type="Pfam" id="PF00145">
    <property type="entry name" value="DNA_methylase"/>
    <property type="match status" value="1"/>
</dbReference>
<proteinExistence type="predicted"/>
<dbReference type="GO" id="GO:0032259">
    <property type="term" value="P:methylation"/>
    <property type="evidence" value="ECO:0007669"/>
    <property type="project" value="UniProtKB-KW"/>
</dbReference>
<gene>
    <name evidence="3" type="ORF">LCGC14_0844060</name>
</gene>
<comment type="caution">
    <text evidence="3">The sequence shown here is derived from an EMBL/GenBank/DDBJ whole genome shotgun (WGS) entry which is preliminary data.</text>
</comment>
<evidence type="ECO:0008006" key="4">
    <source>
        <dbReference type="Google" id="ProtNLM"/>
    </source>
</evidence>